<dbReference type="EMBL" id="JAHESC010000019">
    <property type="protein sequence ID" value="MBT1687676.1"/>
    <property type="molecule type" value="Genomic_DNA"/>
</dbReference>
<dbReference type="PROSITE" id="PS51257">
    <property type="entry name" value="PROKAR_LIPOPROTEIN"/>
    <property type="match status" value="1"/>
</dbReference>
<proteinExistence type="predicted"/>
<dbReference type="RefSeq" id="WP_254090907.1">
    <property type="nucleotide sequence ID" value="NZ_JAHESC010000019.1"/>
</dbReference>
<evidence type="ECO:0008006" key="4">
    <source>
        <dbReference type="Google" id="ProtNLM"/>
    </source>
</evidence>
<keyword evidence="3" id="KW-1185">Reference proteome</keyword>
<sequence>MNTTLKTALFVSALLVGACGPKNQEHNHDHEHGHDHEHTAADGSPNQALGEEVMKVHDEVMPRMNDIYKLKEGLKKKLTETGLADDKKKEIEQTIHQLDSAHNGMMVWMRSFNPQPDSLDEEKTRKYLESEMEKVTKVKEDINQAIAKAEAIH</sequence>
<gene>
    <name evidence="2" type="ORF">KK078_13985</name>
</gene>
<evidence type="ECO:0000313" key="3">
    <source>
        <dbReference type="Proteomes" id="UP001319180"/>
    </source>
</evidence>
<dbReference type="Proteomes" id="UP001319180">
    <property type="component" value="Unassembled WGS sequence"/>
</dbReference>
<accession>A0AAP2D968</accession>
<protein>
    <recommendedName>
        <fullName evidence="4">Viral A-type inclusion protein</fullName>
    </recommendedName>
</protein>
<comment type="caution">
    <text evidence="2">The sequence shown here is derived from an EMBL/GenBank/DDBJ whole genome shotgun (WGS) entry which is preliminary data.</text>
</comment>
<name>A0AAP2D968_9BACT</name>
<evidence type="ECO:0000256" key="1">
    <source>
        <dbReference type="SAM" id="MobiDB-lite"/>
    </source>
</evidence>
<reference evidence="2 3" key="1">
    <citation type="submission" date="2021-05" db="EMBL/GenBank/DDBJ databases">
        <title>A Polyphasic approach of four new species of the genus Ohtaekwangia: Ohtaekwangia histidinii sp. nov., Ohtaekwangia cretensis sp. nov., Ohtaekwangia indiensis sp. nov., Ohtaekwangia reichenbachii sp. nov. from diverse environment.</title>
        <authorList>
            <person name="Octaviana S."/>
        </authorList>
    </citation>
    <scope>NUCLEOTIDE SEQUENCE [LARGE SCALE GENOMIC DNA]</scope>
    <source>
        <strain evidence="2 3">PWU37</strain>
    </source>
</reference>
<evidence type="ECO:0000313" key="2">
    <source>
        <dbReference type="EMBL" id="MBT1687676.1"/>
    </source>
</evidence>
<organism evidence="2 3">
    <name type="scientific">Dawidia soli</name>
    <dbReference type="NCBI Taxonomy" id="2782352"/>
    <lineage>
        <taxon>Bacteria</taxon>
        <taxon>Pseudomonadati</taxon>
        <taxon>Bacteroidota</taxon>
        <taxon>Cytophagia</taxon>
        <taxon>Cytophagales</taxon>
        <taxon>Chryseotaleaceae</taxon>
        <taxon>Dawidia</taxon>
    </lineage>
</organism>
<feature type="region of interest" description="Disordered" evidence="1">
    <location>
        <begin position="21"/>
        <end position="45"/>
    </location>
</feature>
<dbReference type="AlphaFoldDB" id="A0AAP2D968"/>
<feature type="compositionally biased region" description="Basic and acidic residues" evidence="1">
    <location>
        <begin position="23"/>
        <end position="40"/>
    </location>
</feature>